<organism evidence="3 4">
    <name type="scientific">Sphingobium algorifonticola</name>
    <dbReference type="NCBI Taxonomy" id="2008318"/>
    <lineage>
        <taxon>Bacteria</taxon>
        <taxon>Pseudomonadati</taxon>
        <taxon>Pseudomonadota</taxon>
        <taxon>Alphaproteobacteria</taxon>
        <taxon>Sphingomonadales</taxon>
        <taxon>Sphingomonadaceae</taxon>
        <taxon>Sphingobium</taxon>
    </lineage>
</organism>
<evidence type="ECO:0000256" key="2">
    <source>
        <dbReference type="SAM" id="SignalP"/>
    </source>
</evidence>
<evidence type="ECO:0000256" key="1">
    <source>
        <dbReference type="SAM" id="MobiDB-lite"/>
    </source>
</evidence>
<comment type="caution">
    <text evidence="3">The sequence shown here is derived from an EMBL/GenBank/DDBJ whole genome shotgun (WGS) entry which is preliminary data.</text>
</comment>
<feature type="signal peptide" evidence="2">
    <location>
        <begin position="1"/>
        <end position="21"/>
    </location>
</feature>
<name>A0A437JC17_9SPHN</name>
<feature type="region of interest" description="Disordered" evidence="1">
    <location>
        <begin position="57"/>
        <end position="98"/>
    </location>
</feature>
<keyword evidence="2" id="KW-0732">Signal</keyword>
<evidence type="ECO:0000313" key="3">
    <source>
        <dbReference type="EMBL" id="RVT43313.1"/>
    </source>
</evidence>
<dbReference type="Proteomes" id="UP000282977">
    <property type="component" value="Unassembled WGS sequence"/>
</dbReference>
<dbReference type="OrthoDB" id="7477242at2"/>
<feature type="compositionally biased region" description="Low complexity" evidence="1">
    <location>
        <begin position="69"/>
        <end position="87"/>
    </location>
</feature>
<proteinExistence type="predicted"/>
<evidence type="ECO:0000313" key="4">
    <source>
        <dbReference type="Proteomes" id="UP000282977"/>
    </source>
</evidence>
<reference evidence="3 4" key="1">
    <citation type="submission" date="2019-01" db="EMBL/GenBank/DDBJ databases">
        <authorList>
            <person name="Chen W.-M."/>
        </authorList>
    </citation>
    <scope>NUCLEOTIDE SEQUENCE [LARGE SCALE GENOMIC DNA]</scope>
    <source>
        <strain evidence="3 4">TLA-22</strain>
    </source>
</reference>
<accession>A0A437JC17</accession>
<dbReference type="AlphaFoldDB" id="A0A437JC17"/>
<evidence type="ECO:0008006" key="5">
    <source>
        <dbReference type="Google" id="ProtNLM"/>
    </source>
</evidence>
<sequence>MPSLLPLRRVALLTAALLPLAACGSGTTETQSNVSMKDLEVVDGTASDAMTDLDGVRSEGTALAPTGESNSTPAATRTAANNASAPADVADTEVIADQ</sequence>
<keyword evidence="4" id="KW-1185">Reference proteome</keyword>
<gene>
    <name evidence="3" type="ORF">ENE74_01380</name>
</gene>
<feature type="chain" id="PRO_5019202835" description="Secreted protein" evidence="2">
    <location>
        <begin position="22"/>
        <end position="98"/>
    </location>
</feature>
<dbReference type="EMBL" id="RZUL01000001">
    <property type="protein sequence ID" value="RVT43313.1"/>
    <property type="molecule type" value="Genomic_DNA"/>
</dbReference>
<protein>
    <recommendedName>
        <fullName evidence="5">Secreted protein</fullName>
    </recommendedName>
</protein>